<evidence type="ECO:0000256" key="11">
    <source>
        <dbReference type="ARBA" id="ARBA00023157"/>
    </source>
</evidence>
<evidence type="ECO:0000256" key="2">
    <source>
        <dbReference type="ARBA" id="ARBA00004609"/>
    </source>
</evidence>
<keyword evidence="9 17" id="KW-0862">Zinc</keyword>
<dbReference type="EC" id="4.2.1.1" evidence="17"/>
<keyword evidence="8 17" id="KW-0732">Signal</keyword>
<evidence type="ECO:0000256" key="8">
    <source>
        <dbReference type="ARBA" id="ARBA00022729"/>
    </source>
</evidence>
<keyword evidence="6" id="KW-0336">GPI-anchor</keyword>
<comment type="function">
    <text evidence="17">Reversible hydration of carbon dioxide.</text>
</comment>
<keyword evidence="11" id="KW-1015">Disulfide bond</keyword>
<evidence type="ECO:0000256" key="4">
    <source>
        <dbReference type="ARBA" id="ARBA00011736"/>
    </source>
</evidence>
<dbReference type="InterPro" id="IPR001148">
    <property type="entry name" value="CA_dom"/>
</dbReference>
<accession>A0ABM0R7Z9</accession>
<comment type="subcellular location">
    <subcellularLocation>
        <location evidence="2">Cell membrane</location>
        <topology evidence="2">Lipid-anchor</topology>
        <topology evidence="2">GPI-anchor</topology>
    </subcellularLocation>
</comment>
<keyword evidence="7 17" id="KW-0479">Metal-binding</keyword>
<evidence type="ECO:0000313" key="20">
    <source>
        <dbReference type="RefSeq" id="XP_008576740.1"/>
    </source>
</evidence>
<sequence>MRLHLALLVLVTALPSARAESHWCYEIQAKATNYSCLGPDKWGADCEKDRQSPINIAFIKTKLDPNLGRFSFSGYDKKKNWTIENNGHSVKVLLEEEATISGGGLAAQYRATQLHLHWSNMLDWGSEHTLDGERFAMEMHIVHEKEADETDTENSDDKVAVLAFMVEAGSIVNDGFEPLVDALSHIPRPEMSTTMKESSLLDLLPKEEKLRHYFRYLGSLTTPNCNENVVWTVFQEPIQLHRDQILAFSERLYYDSTQQLNMTDNIRPLQRRGERTVFRSQAPGQLLPLSLTALLVPTLTCTMAGFLR</sequence>
<evidence type="ECO:0000256" key="9">
    <source>
        <dbReference type="ARBA" id="ARBA00022833"/>
    </source>
</evidence>
<keyword evidence="10" id="KW-0472">Membrane</keyword>
<comment type="catalytic activity">
    <reaction evidence="16">
        <text>hydrogencarbonate + H(+) = CO2 + H2O</text>
        <dbReference type="Rhea" id="RHEA:10748"/>
        <dbReference type="ChEBI" id="CHEBI:15377"/>
        <dbReference type="ChEBI" id="CHEBI:15378"/>
        <dbReference type="ChEBI" id="CHEBI:16526"/>
        <dbReference type="ChEBI" id="CHEBI:17544"/>
        <dbReference type="EC" id="4.2.1.1"/>
    </reaction>
    <physiologicalReaction direction="left-to-right" evidence="16">
        <dbReference type="Rhea" id="RHEA:10749"/>
    </physiologicalReaction>
    <physiologicalReaction direction="right-to-left" evidence="16">
        <dbReference type="Rhea" id="RHEA:10750"/>
    </physiologicalReaction>
</comment>
<dbReference type="PROSITE" id="PS51144">
    <property type="entry name" value="ALPHA_CA_2"/>
    <property type="match status" value="1"/>
</dbReference>
<evidence type="ECO:0000256" key="7">
    <source>
        <dbReference type="ARBA" id="ARBA00022723"/>
    </source>
</evidence>
<evidence type="ECO:0000256" key="1">
    <source>
        <dbReference type="ARBA" id="ARBA00001947"/>
    </source>
</evidence>
<evidence type="ECO:0000256" key="16">
    <source>
        <dbReference type="ARBA" id="ARBA00049061"/>
    </source>
</evidence>
<dbReference type="InterPro" id="IPR018338">
    <property type="entry name" value="Carbonic_anhydrase_a-class_CS"/>
</dbReference>
<dbReference type="Proteomes" id="UP000694923">
    <property type="component" value="Unplaced"/>
</dbReference>
<dbReference type="PROSITE" id="PS00162">
    <property type="entry name" value="ALPHA_CA_1"/>
    <property type="match status" value="1"/>
</dbReference>
<evidence type="ECO:0000256" key="6">
    <source>
        <dbReference type="ARBA" id="ARBA00022622"/>
    </source>
</evidence>
<dbReference type="SMART" id="SM01057">
    <property type="entry name" value="Carb_anhydrase"/>
    <property type="match status" value="1"/>
</dbReference>
<evidence type="ECO:0000256" key="12">
    <source>
        <dbReference type="ARBA" id="ARBA00023180"/>
    </source>
</evidence>
<gene>
    <name evidence="20" type="primary">CA4</name>
</gene>
<dbReference type="InterPro" id="IPR023561">
    <property type="entry name" value="Carbonic_anhydrase_a-class"/>
</dbReference>
<evidence type="ECO:0000256" key="10">
    <source>
        <dbReference type="ARBA" id="ARBA00023136"/>
    </source>
</evidence>
<evidence type="ECO:0000256" key="17">
    <source>
        <dbReference type="RuleBase" id="RU367011"/>
    </source>
</evidence>
<feature type="chain" id="PRO_5044971903" description="Carbonic anhydrase" evidence="17">
    <location>
        <begin position="20"/>
        <end position="308"/>
    </location>
</feature>
<feature type="signal peptide" evidence="17">
    <location>
        <begin position="1"/>
        <end position="19"/>
    </location>
</feature>
<dbReference type="GeneID" id="103595181"/>
<comment type="function">
    <text evidence="15">Catalyzes the reversible hydration of carbon dioxide into bicarbonate and protons and thus is essential to maintaining intracellular and extracellular pH. May stimulate the sodium/bicarbonate transporter activity of SLC4A4 that acts in pH homeostasis. It is essential for acid overload removal from the retina and retina epithelium, and acid release in the choriocapillaris in the choroid.</text>
</comment>
<dbReference type="Pfam" id="PF00194">
    <property type="entry name" value="Carb_anhydrase"/>
    <property type="match status" value="1"/>
</dbReference>
<name>A0ABM0R7Z9_GALVR</name>
<dbReference type="Gene3D" id="3.10.200.10">
    <property type="entry name" value="Alpha carbonic anhydrase"/>
    <property type="match status" value="1"/>
</dbReference>
<comment type="similarity">
    <text evidence="3 17">Belongs to the alpha-carbonic anhydrase family.</text>
</comment>
<dbReference type="CDD" id="cd03117">
    <property type="entry name" value="alpha_CA_IV_XV_like"/>
    <property type="match status" value="1"/>
</dbReference>
<proteinExistence type="inferred from homology"/>
<dbReference type="SUPFAM" id="SSF51069">
    <property type="entry name" value="Carbonic anhydrase"/>
    <property type="match status" value="1"/>
</dbReference>
<organism evidence="19 20">
    <name type="scientific">Galeopterus variegatus</name>
    <name type="common">Malayan flying lemur</name>
    <name type="synonym">Cynocephalus variegatus</name>
    <dbReference type="NCBI Taxonomy" id="482537"/>
    <lineage>
        <taxon>Eukaryota</taxon>
        <taxon>Metazoa</taxon>
        <taxon>Chordata</taxon>
        <taxon>Craniata</taxon>
        <taxon>Vertebrata</taxon>
        <taxon>Euteleostomi</taxon>
        <taxon>Mammalia</taxon>
        <taxon>Eutheria</taxon>
        <taxon>Euarchontoglires</taxon>
        <taxon>Dermoptera</taxon>
        <taxon>Cynocephalidae</taxon>
        <taxon>Galeopterus</taxon>
    </lineage>
</organism>
<keyword evidence="12" id="KW-0325">Glycoprotein</keyword>
<evidence type="ECO:0000256" key="15">
    <source>
        <dbReference type="ARBA" id="ARBA00045603"/>
    </source>
</evidence>
<keyword evidence="13 17" id="KW-0456">Lyase</keyword>
<dbReference type="InterPro" id="IPR036398">
    <property type="entry name" value="CA_dom_sf"/>
</dbReference>
<comment type="cofactor">
    <cofactor evidence="1 17">
        <name>Zn(2+)</name>
        <dbReference type="ChEBI" id="CHEBI:29105"/>
    </cofactor>
</comment>
<evidence type="ECO:0000256" key="13">
    <source>
        <dbReference type="ARBA" id="ARBA00023239"/>
    </source>
</evidence>
<keyword evidence="19" id="KW-1185">Reference proteome</keyword>
<dbReference type="InterPro" id="IPR041874">
    <property type="entry name" value="CA4/CA15"/>
</dbReference>
<dbReference type="RefSeq" id="XP_008576740.1">
    <property type="nucleotide sequence ID" value="XM_008578518.1"/>
</dbReference>
<evidence type="ECO:0000256" key="14">
    <source>
        <dbReference type="ARBA" id="ARBA00023288"/>
    </source>
</evidence>
<evidence type="ECO:0000256" key="5">
    <source>
        <dbReference type="ARBA" id="ARBA00022475"/>
    </source>
</evidence>
<evidence type="ECO:0000259" key="18">
    <source>
        <dbReference type="PROSITE" id="PS51144"/>
    </source>
</evidence>
<keyword evidence="14" id="KW-0449">Lipoprotein</keyword>
<dbReference type="PANTHER" id="PTHR18952:SF95">
    <property type="entry name" value="CARBONIC ANHYDRASE 4"/>
    <property type="match status" value="1"/>
</dbReference>
<evidence type="ECO:0000313" key="19">
    <source>
        <dbReference type="Proteomes" id="UP000694923"/>
    </source>
</evidence>
<protein>
    <recommendedName>
        <fullName evidence="17">Carbonic anhydrase</fullName>
        <ecNumber evidence="17">4.2.1.1</ecNumber>
    </recommendedName>
</protein>
<evidence type="ECO:0000256" key="3">
    <source>
        <dbReference type="ARBA" id="ARBA00010718"/>
    </source>
</evidence>
<comment type="subunit">
    <text evidence="4">Interacts with SLC4A4.</text>
</comment>
<reference evidence="20" key="1">
    <citation type="submission" date="2025-08" db="UniProtKB">
        <authorList>
            <consortium name="RefSeq"/>
        </authorList>
    </citation>
    <scope>IDENTIFICATION</scope>
</reference>
<feature type="domain" description="Alpha-carbonic anhydrase" evidence="18">
    <location>
        <begin position="21"/>
        <end position="281"/>
    </location>
</feature>
<dbReference type="PANTHER" id="PTHR18952">
    <property type="entry name" value="CARBONIC ANHYDRASE"/>
    <property type="match status" value="1"/>
</dbReference>
<keyword evidence="5" id="KW-1003">Cell membrane</keyword>